<dbReference type="InterPro" id="IPR024079">
    <property type="entry name" value="MetalloPept_cat_dom_sf"/>
</dbReference>
<feature type="binding site" evidence="3">
    <location>
        <position position="149"/>
    </location>
    <ligand>
        <name>Zn(2+)</name>
        <dbReference type="ChEBI" id="CHEBI:29105"/>
        <note>catalytic</note>
    </ligand>
</feature>
<sequence length="306" mass="35256">MLWKLLVAFIALHTSPFQDSEHEGTHYGPKNSYEAHLAYYALHGEHEEMIPNPTGAGIKDNSTRWPGFPGKGVIPYVIDKSLDFYKEIFEQAFDQYHKNTCIRFVERTNEKDYVRIISGPGCYSFVGKVGGLQVLSIGRGCEYFGTIVHELGHTIGFYHEHQRSDRDDYINVYEKNIIKGKEHNFRRTNINHEKIFTEYDYSSIMHYGSYAFSKIPGQLKTMEAKDGTLLLEPYDKMGLNKRDIEKHIVSFERWRKEVGKIAVLAGSVERSIGYLCGHTGLRLPSNQYLAEKVYDVETTMWYQLAG</sequence>
<dbReference type="SMART" id="SM00235">
    <property type="entry name" value="ZnMc"/>
    <property type="match status" value="1"/>
</dbReference>
<dbReference type="InterPro" id="IPR006026">
    <property type="entry name" value="Peptidase_Metallo"/>
</dbReference>
<dbReference type="InterPro" id="IPR001506">
    <property type="entry name" value="Peptidase_M12A"/>
</dbReference>
<keyword evidence="3 4" id="KW-0378">Hydrolase</keyword>
<dbReference type="Proteomes" id="UP000887116">
    <property type="component" value="Unassembled WGS sequence"/>
</dbReference>
<dbReference type="Gene3D" id="3.40.390.10">
    <property type="entry name" value="Collagenase (Catalytic Domain)"/>
    <property type="match status" value="1"/>
</dbReference>
<dbReference type="InterPro" id="IPR034035">
    <property type="entry name" value="Astacin-like_dom"/>
</dbReference>
<dbReference type="PANTHER" id="PTHR10127:SF883">
    <property type="entry name" value="ZINC METALLOPROTEINASE NAS-8"/>
    <property type="match status" value="1"/>
</dbReference>
<evidence type="ECO:0000256" key="4">
    <source>
        <dbReference type="RuleBase" id="RU361183"/>
    </source>
</evidence>
<dbReference type="OrthoDB" id="291007at2759"/>
<dbReference type="GO" id="GO:0008270">
    <property type="term" value="F:zinc ion binding"/>
    <property type="evidence" value="ECO:0007669"/>
    <property type="project" value="UniProtKB-UniRule"/>
</dbReference>
<comment type="subunit">
    <text evidence="1">Monomer.</text>
</comment>
<comment type="cofactor">
    <cofactor evidence="3 4">
        <name>Zn(2+)</name>
        <dbReference type="ChEBI" id="CHEBI:29105"/>
    </cofactor>
    <text evidence="3 4">Binds 1 zinc ion per subunit.</text>
</comment>
<evidence type="ECO:0000256" key="1">
    <source>
        <dbReference type="ARBA" id="ARBA00011245"/>
    </source>
</evidence>
<evidence type="ECO:0000313" key="7">
    <source>
        <dbReference type="Proteomes" id="UP000887116"/>
    </source>
</evidence>
<keyword evidence="3 4" id="KW-0482">Metalloprotease</keyword>
<keyword evidence="4" id="KW-0732">Signal</keyword>
<dbReference type="AlphaFoldDB" id="A0A8X6G1K5"/>
<protein>
    <recommendedName>
        <fullName evidence="4">Metalloendopeptidase</fullName>
        <ecNumber evidence="4">3.4.24.-</ecNumber>
    </recommendedName>
</protein>
<feature type="active site" evidence="3">
    <location>
        <position position="150"/>
    </location>
</feature>
<dbReference type="Pfam" id="PF01400">
    <property type="entry name" value="Astacin"/>
    <property type="match status" value="1"/>
</dbReference>
<evidence type="ECO:0000256" key="3">
    <source>
        <dbReference type="PROSITE-ProRule" id="PRU01211"/>
    </source>
</evidence>
<organism evidence="6 7">
    <name type="scientific">Trichonephila clavata</name>
    <name type="common">Joro spider</name>
    <name type="synonym">Nephila clavata</name>
    <dbReference type="NCBI Taxonomy" id="2740835"/>
    <lineage>
        <taxon>Eukaryota</taxon>
        <taxon>Metazoa</taxon>
        <taxon>Ecdysozoa</taxon>
        <taxon>Arthropoda</taxon>
        <taxon>Chelicerata</taxon>
        <taxon>Arachnida</taxon>
        <taxon>Araneae</taxon>
        <taxon>Araneomorphae</taxon>
        <taxon>Entelegynae</taxon>
        <taxon>Araneoidea</taxon>
        <taxon>Nephilidae</taxon>
        <taxon>Trichonephila</taxon>
    </lineage>
</organism>
<evidence type="ECO:0000256" key="2">
    <source>
        <dbReference type="ARBA" id="ARBA00025529"/>
    </source>
</evidence>
<evidence type="ECO:0000313" key="6">
    <source>
        <dbReference type="EMBL" id="GFQ93417.1"/>
    </source>
</evidence>
<dbReference type="EMBL" id="BMAO01034020">
    <property type="protein sequence ID" value="GFQ93417.1"/>
    <property type="molecule type" value="Genomic_DNA"/>
</dbReference>
<feature type="signal peptide" evidence="4">
    <location>
        <begin position="1"/>
        <end position="20"/>
    </location>
</feature>
<dbReference type="SUPFAM" id="SSF55486">
    <property type="entry name" value="Metalloproteases ('zincins'), catalytic domain"/>
    <property type="match status" value="1"/>
</dbReference>
<gene>
    <name evidence="6" type="ORF">TNCT_106171</name>
</gene>
<name>A0A8X6G1K5_TRICU</name>
<dbReference type="GO" id="GO:0006508">
    <property type="term" value="P:proteolysis"/>
    <property type="evidence" value="ECO:0007669"/>
    <property type="project" value="UniProtKB-KW"/>
</dbReference>
<accession>A0A8X6G1K5</accession>
<comment type="caution">
    <text evidence="3">Lacks conserved residue(s) required for the propagation of feature annotation.</text>
</comment>
<feature type="domain" description="Peptidase M12A" evidence="5">
    <location>
        <begin position="56"/>
        <end position="306"/>
    </location>
</feature>
<feature type="binding site" evidence="3">
    <location>
        <position position="159"/>
    </location>
    <ligand>
        <name>Zn(2+)</name>
        <dbReference type="ChEBI" id="CHEBI:29105"/>
        <note>catalytic</note>
    </ligand>
</feature>
<dbReference type="GO" id="GO:0004222">
    <property type="term" value="F:metalloendopeptidase activity"/>
    <property type="evidence" value="ECO:0007669"/>
    <property type="project" value="UniProtKB-UniRule"/>
</dbReference>
<keyword evidence="3 4" id="KW-0645">Protease</keyword>
<comment type="caution">
    <text evidence="6">The sequence shown here is derived from an EMBL/GenBank/DDBJ whole genome shotgun (WGS) entry which is preliminary data.</text>
</comment>
<keyword evidence="3 4" id="KW-0479">Metal-binding</keyword>
<keyword evidence="3 4" id="KW-0862">Zinc</keyword>
<dbReference type="PRINTS" id="PR00480">
    <property type="entry name" value="ASTACIN"/>
</dbReference>
<comment type="function">
    <text evidence="2">Zinc metalloprotease. Provoques deadhesion of endothelial cells from cell cultures, and also degradation of fibronectin, fibrinogen and gelatin in vitro. Its role in the venom is not fully understood but it might act as a spreading factor that facilitates diffusion of other venom toxins. Alternatively, it might be involved in the proteolytic processing of other venom toxins or it might play a role in extra-oral digestion of prey.</text>
</comment>
<feature type="binding site" evidence="3">
    <location>
        <position position="153"/>
    </location>
    <ligand>
        <name>Zn(2+)</name>
        <dbReference type="ChEBI" id="CHEBI:29105"/>
        <note>catalytic</note>
    </ligand>
</feature>
<dbReference type="PANTHER" id="PTHR10127">
    <property type="entry name" value="DISCOIDIN, CUB, EGF, LAMININ , AND ZINC METALLOPROTEASE DOMAIN CONTAINING"/>
    <property type="match status" value="1"/>
</dbReference>
<reference evidence="6" key="1">
    <citation type="submission" date="2020-07" db="EMBL/GenBank/DDBJ databases">
        <title>Multicomponent nature underlies the extraordinary mechanical properties of spider dragline silk.</title>
        <authorList>
            <person name="Kono N."/>
            <person name="Nakamura H."/>
            <person name="Mori M."/>
            <person name="Yoshida Y."/>
            <person name="Ohtoshi R."/>
            <person name="Malay A.D."/>
            <person name="Moran D.A.P."/>
            <person name="Tomita M."/>
            <person name="Numata K."/>
            <person name="Arakawa K."/>
        </authorList>
    </citation>
    <scope>NUCLEOTIDE SEQUENCE</scope>
</reference>
<feature type="chain" id="PRO_5036515515" description="Metalloendopeptidase" evidence="4">
    <location>
        <begin position="21"/>
        <end position="306"/>
    </location>
</feature>
<dbReference type="CDD" id="cd04280">
    <property type="entry name" value="ZnMc_astacin_like"/>
    <property type="match status" value="1"/>
</dbReference>
<dbReference type="EC" id="3.4.24.-" evidence="4"/>
<proteinExistence type="predicted"/>
<evidence type="ECO:0000259" key="5">
    <source>
        <dbReference type="PROSITE" id="PS51864"/>
    </source>
</evidence>
<keyword evidence="7" id="KW-1185">Reference proteome</keyword>
<dbReference type="PROSITE" id="PS51864">
    <property type="entry name" value="ASTACIN"/>
    <property type="match status" value="1"/>
</dbReference>